<evidence type="ECO:0000313" key="3">
    <source>
        <dbReference type="Proteomes" id="UP001371305"/>
    </source>
</evidence>
<protein>
    <submittedName>
        <fullName evidence="2">Uncharacterized protein</fullName>
    </submittedName>
</protein>
<proteinExistence type="predicted"/>
<evidence type="ECO:0000313" key="2">
    <source>
        <dbReference type="EMBL" id="MEK7949166.1"/>
    </source>
</evidence>
<feature type="region of interest" description="Disordered" evidence="1">
    <location>
        <begin position="17"/>
        <end position="43"/>
    </location>
</feature>
<dbReference type="Proteomes" id="UP001371305">
    <property type="component" value="Unassembled WGS sequence"/>
</dbReference>
<comment type="caution">
    <text evidence="2">The sequence shown here is derived from an EMBL/GenBank/DDBJ whole genome shotgun (WGS) entry which is preliminary data.</text>
</comment>
<organism evidence="2 3">
    <name type="scientific">Luteolibacter soli</name>
    <dbReference type="NCBI Taxonomy" id="3135280"/>
    <lineage>
        <taxon>Bacteria</taxon>
        <taxon>Pseudomonadati</taxon>
        <taxon>Verrucomicrobiota</taxon>
        <taxon>Verrucomicrobiia</taxon>
        <taxon>Verrucomicrobiales</taxon>
        <taxon>Verrucomicrobiaceae</taxon>
        <taxon>Luteolibacter</taxon>
    </lineage>
</organism>
<sequence length="43" mass="4564">MLSGGNFFAKVLLAGAAGTQKTRHSRDKKSKTDIHGRPVDPGI</sequence>
<reference evidence="2 3" key="1">
    <citation type="submission" date="2024-04" db="EMBL/GenBank/DDBJ databases">
        <title>Luteolibacter sp. isolated from soil.</title>
        <authorList>
            <person name="An J."/>
        </authorList>
    </citation>
    <scope>NUCLEOTIDE SEQUENCE [LARGE SCALE GENOMIC DNA]</scope>
    <source>
        <strain evidence="2 3">Y139</strain>
    </source>
</reference>
<keyword evidence="3" id="KW-1185">Reference proteome</keyword>
<gene>
    <name evidence="2" type="ORF">WKV53_01590</name>
</gene>
<dbReference type="EMBL" id="JBBUKT010000001">
    <property type="protein sequence ID" value="MEK7949166.1"/>
    <property type="molecule type" value="Genomic_DNA"/>
</dbReference>
<evidence type="ECO:0000256" key="1">
    <source>
        <dbReference type="SAM" id="MobiDB-lite"/>
    </source>
</evidence>
<feature type="compositionally biased region" description="Basic and acidic residues" evidence="1">
    <location>
        <begin position="30"/>
        <end position="43"/>
    </location>
</feature>
<name>A0ABU9AN80_9BACT</name>
<accession>A0ABU9AN80</accession>